<dbReference type="GO" id="GO:0004619">
    <property type="term" value="F:phosphoglycerate mutase activity"/>
    <property type="evidence" value="ECO:0007669"/>
    <property type="project" value="UniProtKB-EC"/>
</dbReference>
<dbReference type="HAMAP" id="MF_01039">
    <property type="entry name" value="PGAM_GpmA"/>
    <property type="match status" value="1"/>
</dbReference>
<feature type="binding site" evidence="7">
    <location>
        <begin position="34"/>
        <end position="41"/>
    </location>
    <ligand>
        <name>substrate</name>
    </ligand>
</feature>
<dbReference type="AlphaFoldDB" id="A0A9P0E643"/>
<dbReference type="EMBL" id="OV725077">
    <property type="protein sequence ID" value="CAH1389067.1"/>
    <property type="molecule type" value="Genomic_DNA"/>
</dbReference>
<evidence type="ECO:0000313" key="11">
    <source>
        <dbReference type="Proteomes" id="UP001152798"/>
    </source>
</evidence>
<evidence type="ECO:0000256" key="6">
    <source>
        <dbReference type="PIRSR" id="PIRSR613078-1"/>
    </source>
</evidence>
<dbReference type="Proteomes" id="UP001152798">
    <property type="component" value="Chromosome 1"/>
</dbReference>
<proteinExistence type="inferred from homology"/>
<dbReference type="InterPro" id="IPR005952">
    <property type="entry name" value="Phosphogly_mut1"/>
</dbReference>
<evidence type="ECO:0000256" key="5">
    <source>
        <dbReference type="ARBA" id="ARBA00023235"/>
    </source>
</evidence>
<dbReference type="PROSITE" id="PS00175">
    <property type="entry name" value="PG_MUTASE"/>
    <property type="match status" value="1"/>
</dbReference>
<feature type="binding site" evidence="7">
    <location>
        <position position="86"/>
    </location>
    <ligand>
        <name>substrate</name>
    </ligand>
</feature>
<name>A0A9P0E643_NEZVI</name>
<feature type="binding site" evidence="7">
    <location>
        <position position="124"/>
    </location>
    <ligand>
        <name>substrate</name>
    </ligand>
</feature>
<feature type="binding site" evidence="7">
    <location>
        <begin position="212"/>
        <end position="213"/>
    </location>
    <ligand>
        <name>substrate</name>
    </ligand>
</feature>
<dbReference type="EC" id="5.4.2.11" evidence="9"/>
<evidence type="ECO:0000313" key="10">
    <source>
        <dbReference type="EMBL" id="CAH1389067.1"/>
    </source>
</evidence>
<feature type="binding site" evidence="7">
    <location>
        <begin position="113"/>
        <end position="116"/>
    </location>
    <ligand>
        <name>substrate</name>
    </ligand>
</feature>
<dbReference type="InterPro" id="IPR029033">
    <property type="entry name" value="His_PPase_superfam"/>
</dbReference>
<dbReference type="GO" id="GO:0016791">
    <property type="term" value="F:phosphatase activity"/>
    <property type="evidence" value="ECO:0007669"/>
    <property type="project" value="UniProtKB-ARBA"/>
</dbReference>
<dbReference type="OrthoDB" id="354304at2759"/>
<dbReference type="SUPFAM" id="SSF53254">
    <property type="entry name" value="Phosphoglycerate mutase-like"/>
    <property type="match status" value="1"/>
</dbReference>
<dbReference type="NCBIfam" id="NF010713">
    <property type="entry name" value="PRK14115.1"/>
    <property type="match status" value="1"/>
</dbReference>
<dbReference type="PANTHER" id="PTHR11931">
    <property type="entry name" value="PHOSPHOGLYCERATE MUTASE"/>
    <property type="match status" value="1"/>
</dbReference>
<feature type="active site" description="Proton donor/acceptor" evidence="6">
    <location>
        <position position="113"/>
    </location>
</feature>
<dbReference type="InterPro" id="IPR013078">
    <property type="entry name" value="His_Pase_superF_clade-1"/>
</dbReference>
<evidence type="ECO:0000256" key="2">
    <source>
        <dbReference type="ARBA" id="ARBA00000505"/>
    </source>
</evidence>
<dbReference type="GO" id="GO:0006096">
    <property type="term" value="P:glycolytic process"/>
    <property type="evidence" value="ECO:0007669"/>
    <property type="project" value="UniProtKB-KW"/>
</dbReference>
<evidence type="ECO:0000256" key="4">
    <source>
        <dbReference type="ARBA" id="ARBA00023152"/>
    </source>
</evidence>
<dbReference type="CDD" id="cd07067">
    <property type="entry name" value="HP_PGM_like"/>
    <property type="match status" value="1"/>
</dbReference>
<evidence type="ECO:0000256" key="7">
    <source>
        <dbReference type="PIRSR" id="PIRSR613078-2"/>
    </source>
</evidence>
<accession>A0A9P0E643</accession>
<evidence type="ECO:0000256" key="1">
    <source>
        <dbReference type="ARBA" id="ARBA00000380"/>
    </source>
</evidence>
<evidence type="ECO:0000256" key="3">
    <source>
        <dbReference type="ARBA" id="ARBA00006717"/>
    </source>
</evidence>
<dbReference type="FunFam" id="3.40.50.1240:FF:000003">
    <property type="entry name" value="2,3-bisphosphoglycerate-dependent phosphoglycerate mutase"/>
    <property type="match status" value="1"/>
</dbReference>
<keyword evidence="4 9" id="KW-0324">Glycolysis</keyword>
<dbReference type="NCBIfam" id="TIGR01258">
    <property type="entry name" value="pgm_1"/>
    <property type="match status" value="1"/>
</dbReference>
<comment type="catalytic activity">
    <reaction evidence="2 9">
        <text>(2R)-3-phospho-glyceroyl phosphate = (2R)-2,3-bisphosphoglycerate + H(+)</text>
        <dbReference type="Rhea" id="RHEA:17765"/>
        <dbReference type="ChEBI" id="CHEBI:15378"/>
        <dbReference type="ChEBI" id="CHEBI:57604"/>
        <dbReference type="ChEBI" id="CHEBI:58248"/>
        <dbReference type="EC" id="5.4.2.4"/>
    </reaction>
</comment>
<dbReference type="GO" id="GO:0004082">
    <property type="term" value="F:bisphosphoglycerate mutase activity"/>
    <property type="evidence" value="ECO:0007669"/>
    <property type="project" value="UniProtKB-EC"/>
</dbReference>
<reference evidence="10" key="1">
    <citation type="submission" date="2022-01" db="EMBL/GenBank/DDBJ databases">
        <authorList>
            <person name="King R."/>
        </authorList>
    </citation>
    <scope>NUCLEOTIDE SEQUENCE</scope>
</reference>
<comment type="catalytic activity">
    <reaction evidence="1 9">
        <text>(2R)-2-phosphoglycerate = (2R)-3-phosphoglycerate</text>
        <dbReference type="Rhea" id="RHEA:15901"/>
        <dbReference type="ChEBI" id="CHEBI:58272"/>
        <dbReference type="ChEBI" id="CHEBI:58289"/>
        <dbReference type="EC" id="5.4.2.11"/>
    </reaction>
</comment>
<dbReference type="SMART" id="SM00855">
    <property type="entry name" value="PGAM"/>
    <property type="match status" value="1"/>
</dbReference>
<dbReference type="EC" id="5.4.2.4" evidence="9"/>
<evidence type="ECO:0000256" key="8">
    <source>
        <dbReference type="PIRSR" id="PIRSR613078-3"/>
    </source>
</evidence>
<comment type="similarity">
    <text evidence="3 9">Belongs to the phosphoglycerate mutase family. BPG-dependent PGAM subfamily.</text>
</comment>
<dbReference type="Gene3D" id="3.40.50.1240">
    <property type="entry name" value="Phosphoglycerate mutase-like"/>
    <property type="match status" value="1"/>
</dbReference>
<feature type="site" description="Transition state stabilizer" evidence="8">
    <location>
        <position position="211"/>
    </location>
</feature>
<keyword evidence="5 9" id="KW-0413">Isomerase</keyword>
<keyword evidence="11" id="KW-1185">Reference proteome</keyword>
<feature type="active site" description="Tele-phosphohistidine intermediate" evidence="6">
    <location>
        <position position="35"/>
    </location>
</feature>
<dbReference type="InterPro" id="IPR001345">
    <property type="entry name" value="PG/BPGM_mutase_AS"/>
</dbReference>
<organism evidence="10 11">
    <name type="scientific">Nezara viridula</name>
    <name type="common">Southern green stink bug</name>
    <name type="synonym">Cimex viridulus</name>
    <dbReference type="NCBI Taxonomy" id="85310"/>
    <lineage>
        <taxon>Eukaryota</taxon>
        <taxon>Metazoa</taxon>
        <taxon>Ecdysozoa</taxon>
        <taxon>Arthropoda</taxon>
        <taxon>Hexapoda</taxon>
        <taxon>Insecta</taxon>
        <taxon>Pterygota</taxon>
        <taxon>Neoptera</taxon>
        <taxon>Paraneoptera</taxon>
        <taxon>Hemiptera</taxon>
        <taxon>Heteroptera</taxon>
        <taxon>Panheteroptera</taxon>
        <taxon>Pentatomomorpha</taxon>
        <taxon>Pentatomoidea</taxon>
        <taxon>Pentatomidae</taxon>
        <taxon>Pentatominae</taxon>
        <taxon>Nezara</taxon>
    </lineage>
</organism>
<protein>
    <recommendedName>
        <fullName evidence="9">Phosphoglycerate mutase</fullName>
        <ecNumber evidence="9">5.4.2.11</ecNumber>
        <ecNumber evidence="9">5.4.2.4</ecNumber>
    </recommendedName>
</protein>
<sequence length="278" mass="31801">MFPLNKIFKIRTMSNKCGLKSGANMTKFKVVMVRHGESEWNQKNLFCGWFDANLSEKGEKEAKEGAIALKNMEYQFDLAYTSVLTRANRTLDIILQELCQTNIPIVKSWHLNERHYGGLTGLNKAETAKKFGEAQVKIWRRSYDTPPPNMEPDHKYYDTIVNDPRYKDGPPKDKFPKAESLKLTLERTLPFWTDTIVPQIKAGKKIIIAAHGNSLRSLVKYIDNISDDDIMALNLPTGIPFQYEFDECMRPVVSMKFLGDEETVKKAMEEVANQGKAK</sequence>
<evidence type="ECO:0000256" key="9">
    <source>
        <dbReference type="RuleBase" id="RU004511"/>
    </source>
</evidence>
<dbReference type="Pfam" id="PF00300">
    <property type="entry name" value="His_Phos_1"/>
    <property type="match status" value="1"/>
</dbReference>
<gene>
    <name evidence="10" type="ORF">NEZAVI_LOCUS536</name>
</gene>
<feature type="binding site" evidence="7">
    <location>
        <begin position="140"/>
        <end position="141"/>
    </location>
    <ligand>
        <name>substrate</name>
    </ligand>
</feature>